<comment type="caution">
    <text evidence="2">The sequence shown here is derived from an EMBL/GenBank/DDBJ whole genome shotgun (WGS) entry which is preliminary data.</text>
</comment>
<keyword evidence="1" id="KW-0472">Membrane</keyword>
<keyword evidence="1" id="KW-0812">Transmembrane</keyword>
<accession>A0A699HRE1</accession>
<evidence type="ECO:0000256" key="1">
    <source>
        <dbReference type="SAM" id="Phobius"/>
    </source>
</evidence>
<reference evidence="2" key="1">
    <citation type="journal article" date="2019" name="Sci. Rep.">
        <title>Draft genome of Tanacetum cinerariifolium, the natural source of mosquito coil.</title>
        <authorList>
            <person name="Yamashiro T."/>
            <person name="Shiraishi A."/>
            <person name="Satake H."/>
            <person name="Nakayama K."/>
        </authorList>
    </citation>
    <scope>NUCLEOTIDE SEQUENCE</scope>
</reference>
<organism evidence="2">
    <name type="scientific">Tanacetum cinerariifolium</name>
    <name type="common">Dalmatian daisy</name>
    <name type="synonym">Chrysanthemum cinerariifolium</name>
    <dbReference type="NCBI Taxonomy" id="118510"/>
    <lineage>
        <taxon>Eukaryota</taxon>
        <taxon>Viridiplantae</taxon>
        <taxon>Streptophyta</taxon>
        <taxon>Embryophyta</taxon>
        <taxon>Tracheophyta</taxon>
        <taxon>Spermatophyta</taxon>
        <taxon>Magnoliopsida</taxon>
        <taxon>eudicotyledons</taxon>
        <taxon>Gunneridae</taxon>
        <taxon>Pentapetalae</taxon>
        <taxon>asterids</taxon>
        <taxon>campanulids</taxon>
        <taxon>Asterales</taxon>
        <taxon>Asteraceae</taxon>
        <taxon>Asteroideae</taxon>
        <taxon>Anthemideae</taxon>
        <taxon>Anthemidinae</taxon>
        <taxon>Tanacetum</taxon>
    </lineage>
</organism>
<evidence type="ECO:0000313" key="2">
    <source>
        <dbReference type="EMBL" id="GEY66713.1"/>
    </source>
</evidence>
<dbReference type="AlphaFoldDB" id="A0A699HRE1"/>
<protein>
    <submittedName>
        <fullName evidence="2">Uncharacterized protein</fullName>
    </submittedName>
</protein>
<proteinExistence type="predicted"/>
<feature type="transmembrane region" description="Helical" evidence="1">
    <location>
        <begin position="12"/>
        <end position="30"/>
    </location>
</feature>
<keyword evidence="1" id="KW-1133">Transmembrane helix</keyword>
<name>A0A699HRE1_TANCI</name>
<dbReference type="EMBL" id="BKCJ010198454">
    <property type="protein sequence ID" value="GEY66713.1"/>
    <property type="molecule type" value="Genomic_DNA"/>
</dbReference>
<feature type="non-terminal residue" evidence="2">
    <location>
        <position position="1"/>
    </location>
</feature>
<gene>
    <name evidence="2" type="ORF">Tci_438687</name>
</gene>
<sequence length="120" mass="13471">CEVSLLNDVIAFDGVFCFCVVVMIVASGILEGWQRARIAGLSNLHSRTHNRSPPVSMVNRARFHQSLCCCRLWTSFVLCENWKDGRDWHRLMSVAAIVCDLARQYLGDAEIICIVTGQAQ</sequence>